<keyword evidence="3" id="KW-1185">Reference proteome</keyword>
<name>A0AAW0GI67_9APHY</name>
<evidence type="ECO:0000313" key="3">
    <source>
        <dbReference type="Proteomes" id="UP001385951"/>
    </source>
</evidence>
<dbReference type="AlphaFoldDB" id="A0AAW0GI67"/>
<sequence length="196" mass="20978">MIVDDTSALPPVVDAVCDSSSSPDLESQTSPRPSSLAEVSPLPIEAESVPSSSEPHHMPPNAPEELTSQPNVEIPGSPLPFPSSNILPNPDLHTSVPECVDVSEEPSSTTVPTPIPMASDISDEFVTINLTTPEGNHVPLEVPKDDDGLSDSETVVHSPVLSPKNDSEGSVLKPKEDSLLPLFDRDWRIFDEFVMI</sequence>
<gene>
    <name evidence="2" type="ORF">QCA50_008183</name>
</gene>
<feature type="region of interest" description="Disordered" evidence="1">
    <location>
        <begin position="1"/>
        <end position="116"/>
    </location>
</feature>
<organism evidence="2 3">
    <name type="scientific">Cerrena zonata</name>
    <dbReference type="NCBI Taxonomy" id="2478898"/>
    <lineage>
        <taxon>Eukaryota</taxon>
        <taxon>Fungi</taxon>
        <taxon>Dikarya</taxon>
        <taxon>Basidiomycota</taxon>
        <taxon>Agaricomycotina</taxon>
        <taxon>Agaricomycetes</taxon>
        <taxon>Polyporales</taxon>
        <taxon>Cerrenaceae</taxon>
        <taxon>Cerrena</taxon>
    </lineage>
</organism>
<protein>
    <submittedName>
        <fullName evidence="2">Uncharacterized protein</fullName>
    </submittedName>
</protein>
<feature type="compositionally biased region" description="Polar residues" evidence="1">
    <location>
        <begin position="18"/>
        <end position="33"/>
    </location>
</feature>
<feature type="region of interest" description="Disordered" evidence="1">
    <location>
        <begin position="133"/>
        <end position="173"/>
    </location>
</feature>
<dbReference type="EMBL" id="JASBNA010000010">
    <property type="protein sequence ID" value="KAK7688645.1"/>
    <property type="molecule type" value="Genomic_DNA"/>
</dbReference>
<evidence type="ECO:0000313" key="2">
    <source>
        <dbReference type="EMBL" id="KAK7688645.1"/>
    </source>
</evidence>
<reference evidence="2 3" key="1">
    <citation type="submission" date="2022-09" db="EMBL/GenBank/DDBJ databases">
        <authorList>
            <person name="Palmer J.M."/>
        </authorList>
    </citation>
    <scope>NUCLEOTIDE SEQUENCE [LARGE SCALE GENOMIC DNA]</scope>
    <source>
        <strain evidence="2 3">DSM 7382</strain>
    </source>
</reference>
<evidence type="ECO:0000256" key="1">
    <source>
        <dbReference type="SAM" id="MobiDB-lite"/>
    </source>
</evidence>
<dbReference type="Proteomes" id="UP001385951">
    <property type="component" value="Unassembled WGS sequence"/>
</dbReference>
<accession>A0AAW0GI67</accession>
<proteinExistence type="predicted"/>
<comment type="caution">
    <text evidence="2">The sequence shown here is derived from an EMBL/GenBank/DDBJ whole genome shotgun (WGS) entry which is preliminary data.</text>
</comment>